<sequence>MAGKERTLPLSFVKGSTKESKSLISRNPNPINVRNAVVRRPQGYGSTTWPITAQFRMLQPQHSKLFFRLGWGMRWGAVAAMAAYFYVPYAEWYVRNGWNLVTGQEYEPIINTDRSRFFNYSY</sequence>
<feature type="transmembrane region" description="Helical" evidence="1">
    <location>
        <begin position="65"/>
        <end position="87"/>
    </location>
</feature>
<accession>A0A7S1KN71</accession>
<keyword evidence="1" id="KW-0472">Membrane</keyword>
<reference evidence="2" key="1">
    <citation type="submission" date="2021-01" db="EMBL/GenBank/DDBJ databases">
        <authorList>
            <person name="Corre E."/>
            <person name="Pelletier E."/>
            <person name="Niang G."/>
            <person name="Scheremetjew M."/>
            <person name="Finn R."/>
            <person name="Kale V."/>
            <person name="Holt S."/>
            <person name="Cochrane G."/>
            <person name="Meng A."/>
            <person name="Brown T."/>
            <person name="Cohen L."/>
        </authorList>
    </citation>
    <scope>NUCLEOTIDE SEQUENCE</scope>
    <source>
        <strain evidence="2">WS</strain>
    </source>
</reference>
<organism evidence="2">
    <name type="scientific">Percolomonas cosmopolitus</name>
    <dbReference type="NCBI Taxonomy" id="63605"/>
    <lineage>
        <taxon>Eukaryota</taxon>
        <taxon>Discoba</taxon>
        <taxon>Heterolobosea</taxon>
        <taxon>Tetramitia</taxon>
        <taxon>Eutetramitia</taxon>
        <taxon>Percolomonadidae</taxon>
        <taxon>Percolomonas</taxon>
    </lineage>
</organism>
<evidence type="ECO:0000313" key="2">
    <source>
        <dbReference type="EMBL" id="CAD9078969.1"/>
    </source>
</evidence>
<gene>
    <name evidence="2" type="ORF">PCOS0759_LOCUS2201</name>
</gene>
<keyword evidence="1" id="KW-1133">Transmembrane helix</keyword>
<dbReference type="EMBL" id="HBGD01002658">
    <property type="protein sequence ID" value="CAD9078969.1"/>
    <property type="molecule type" value="Transcribed_RNA"/>
</dbReference>
<protein>
    <submittedName>
        <fullName evidence="2">Uncharacterized protein</fullName>
    </submittedName>
</protein>
<proteinExistence type="predicted"/>
<name>A0A7S1KN71_9EUKA</name>
<keyword evidence="1" id="KW-0812">Transmembrane</keyword>
<evidence type="ECO:0000256" key="1">
    <source>
        <dbReference type="SAM" id="Phobius"/>
    </source>
</evidence>
<dbReference type="AlphaFoldDB" id="A0A7S1KN71"/>